<dbReference type="RefSeq" id="WP_207687297.1">
    <property type="nucleotide sequence ID" value="NZ_CP061799.1"/>
</dbReference>
<reference evidence="1" key="1">
    <citation type="journal article" date="2021" name="Microb. Physiol.">
        <title>Proteogenomic Insights into the Physiology of Marine, Sulfate-Reducing, Filamentous Desulfonema limicola and Desulfonema magnum.</title>
        <authorList>
            <person name="Schnaars V."/>
            <person name="Wohlbrand L."/>
            <person name="Scheve S."/>
            <person name="Hinrichs C."/>
            <person name="Reinhardt R."/>
            <person name="Rabus R."/>
        </authorList>
    </citation>
    <scope>NUCLEOTIDE SEQUENCE</scope>
    <source>
        <strain evidence="1">5ac10</strain>
    </source>
</reference>
<organism evidence="1 2">
    <name type="scientific">Desulfonema limicola</name>
    <dbReference type="NCBI Taxonomy" id="45656"/>
    <lineage>
        <taxon>Bacteria</taxon>
        <taxon>Pseudomonadati</taxon>
        <taxon>Thermodesulfobacteriota</taxon>
        <taxon>Desulfobacteria</taxon>
        <taxon>Desulfobacterales</taxon>
        <taxon>Desulfococcaceae</taxon>
        <taxon>Desulfonema</taxon>
    </lineage>
</organism>
<dbReference type="NCBIfam" id="NF041244">
    <property type="entry name" value="IglI_fam"/>
    <property type="match status" value="1"/>
</dbReference>
<accession>A0A975B9M6</accession>
<dbReference type="EMBL" id="CP061799">
    <property type="protein sequence ID" value="QTA81231.1"/>
    <property type="molecule type" value="Genomic_DNA"/>
</dbReference>
<protein>
    <recommendedName>
        <fullName evidence="3">ImpA N-terminal domain-containing protein</fullName>
    </recommendedName>
</protein>
<evidence type="ECO:0000313" key="1">
    <source>
        <dbReference type="EMBL" id="QTA81231.1"/>
    </source>
</evidence>
<dbReference type="Proteomes" id="UP000663720">
    <property type="component" value="Chromosome"/>
</dbReference>
<gene>
    <name evidence="1" type="ORF">dnl_35620</name>
</gene>
<proteinExistence type="predicted"/>
<sequence>MNLDILLKQTLEITETPGLETFDPRFTDITTLVQEGNYEQAAVQSQEILEQGIYDIRIIGYFLYGVFLEQGIVSLAPVFETISGILTDNWEAVGPVKNRDKHTANTIKWFAAQLNKKLEYEENKKEAVWDTWSQETDSDQVQEAMDALEKLQRSLGMTLEDKAGPLVDNMMKINAWLRSFYQIVYREPEPEPEPEEEPEEYEEYIEEEPETPGVKTQAASLSGTAPAGSIPAEGSYHLQVLLQKLDAFDRLISAEKFHLAALAADDINAIIANFDPKIYFPKIFARFSLLFARHISEIIAHEQHKGSVEWMALQELYKVDLESFVGFDAEIQFSSSQFAGSGYQEQNEEYYEEQHGQDTDY</sequence>
<name>A0A975B9M6_9BACT</name>
<dbReference type="AlphaFoldDB" id="A0A975B9M6"/>
<evidence type="ECO:0008006" key="3">
    <source>
        <dbReference type="Google" id="ProtNLM"/>
    </source>
</evidence>
<dbReference type="KEGG" id="dli:dnl_35620"/>
<keyword evidence="2" id="KW-1185">Reference proteome</keyword>
<evidence type="ECO:0000313" key="2">
    <source>
        <dbReference type="Proteomes" id="UP000663720"/>
    </source>
</evidence>